<protein>
    <recommendedName>
        <fullName evidence="3">Phage transcriptional regulator, RinA family</fullName>
    </recommendedName>
</protein>
<gene>
    <name evidence="1" type="ORF">SAMEA4364220_02060</name>
</gene>
<dbReference type="RefSeq" id="WP_027889993.1">
    <property type="nucleotide sequence ID" value="NZ_LT906446.1"/>
</dbReference>
<sequence>MTSKQDYQNKNKHNTKYYRRQMSKYLSTYNQIKEGIRFKEEDIQNLEKEYFEACPAVHKINKTGVSWTIEDKRKYMANKIKADIAIDKIHIKQMERCLFIVQKEKYYDIIPLYYFEHNTIEAIAEKLYCDTVTVYRNKNALLDKMIVCYFGARSIL</sequence>
<evidence type="ECO:0000313" key="1">
    <source>
        <dbReference type="EMBL" id="SNV04886.1"/>
    </source>
</evidence>
<evidence type="ECO:0008006" key="3">
    <source>
        <dbReference type="Google" id="ProtNLM"/>
    </source>
</evidence>
<accession>A0A239U4K6</accession>
<organism evidence="1 2">
    <name type="scientific">Megamonas hypermegale</name>
    <dbReference type="NCBI Taxonomy" id="158847"/>
    <lineage>
        <taxon>Bacteria</taxon>
        <taxon>Bacillati</taxon>
        <taxon>Bacillota</taxon>
        <taxon>Negativicutes</taxon>
        <taxon>Selenomonadales</taxon>
        <taxon>Selenomonadaceae</taxon>
        <taxon>Megamonas</taxon>
    </lineage>
</organism>
<proteinExistence type="predicted"/>
<dbReference type="AlphaFoldDB" id="A0A239U4K6"/>
<dbReference type="EMBL" id="LT906446">
    <property type="protein sequence ID" value="SNV04886.1"/>
    <property type="molecule type" value="Genomic_DNA"/>
</dbReference>
<name>A0A239U4K6_9FIRM</name>
<keyword evidence="2" id="KW-1185">Reference proteome</keyword>
<dbReference type="Proteomes" id="UP000215383">
    <property type="component" value="Chromosome 1"/>
</dbReference>
<evidence type="ECO:0000313" key="2">
    <source>
        <dbReference type="Proteomes" id="UP000215383"/>
    </source>
</evidence>
<dbReference type="GeneID" id="78508043"/>
<reference evidence="1 2" key="1">
    <citation type="submission" date="2017-06" db="EMBL/GenBank/DDBJ databases">
        <authorList>
            <consortium name="Pathogen Informatics"/>
        </authorList>
    </citation>
    <scope>NUCLEOTIDE SEQUENCE [LARGE SCALE GENOMIC DNA]</scope>
    <source>
        <strain evidence="1 2">NCTC10570</strain>
    </source>
</reference>